<sequence>MAGSERGSAVLDLAAAQQGLDAQPFSRLVQARITEFGTVLPLNGPSAEGAR</sequence>
<dbReference type="EMBL" id="CP147982">
    <property type="protein sequence ID" value="WXK80337.1"/>
    <property type="molecule type" value="Genomic_DNA"/>
</dbReference>
<dbReference type="Proteomes" id="UP001626628">
    <property type="component" value="Chromosome"/>
</dbReference>
<evidence type="ECO:0000313" key="1">
    <source>
        <dbReference type="EMBL" id="WXK80337.1"/>
    </source>
</evidence>
<organism evidence="1 2">
    <name type="scientific">Streptomyces sirii</name>
    <dbReference type="NCBI Taxonomy" id="3127701"/>
    <lineage>
        <taxon>Bacteria</taxon>
        <taxon>Bacillati</taxon>
        <taxon>Actinomycetota</taxon>
        <taxon>Actinomycetes</taxon>
        <taxon>Kitasatosporales</taxon>
        <taxon>Streptomycetaceae</taxon>
        <taxon>Streptomyces</taxon>
    </lineage>
</organism>
<accession>A0ABZ2QUT9</accession>
<gene>
    <name evidence="1" type="ORF">WAB15_32410</name>
</gene>
<proteinExistence type="predicted"/>
<keyword evidence="2" id="KW-1185">Reference proteome</keyword>
<evidence type="ECO:0000313" key="2">
    <source>
        <dbReference type="Proteomes" id="UP001626628"/>
    </source>
</evidence>
<protein>
    <submittedName>
        <fullName evidence="1">Uncharacterized protein</fullName>
    </submittedName>
</protein>
<reference evidence="1 2" key="1">
    <citation type="submission" date="2024-03" db="EMBL/GenBank/DDBJ databases">
        <title>The complete genome of Streptomyces sirii sp.nov.</title>
        <authorList>
            <person name="Zakalyukina Y.V."/>
            <person name="Belik A.R."/>
            <person name="Biryukov M.V."/>
            <person name="Baturina O.A."/>
            <person name="Kabilov M.R."/>
        </authorList>
    </citation>
    <scope>NUCLEOTIDE SEQUENCE [LARGE SCALE GENOMIC DNA]</scope>
    <source>
        <strain evidence="1 2">BP-8</strain>
    </source>
</reference>
<name>A0ABZ2QUT9_9ACTN</name>
<dbReference type="RefSeq" id="WP_407288415.1">
    <property type="nucleotide sequence ID" value="NZ_CP147982.1"/>
</dbReference>